<dbReference type="AlphaFoldDB" id="A0A9D1PV71"/>
<sequence>MQYIEESITYDVLLSFFNGDYKKAFQAYSQAESRFDLSMSFPSFSSRLAPLISARSERLDEIYRNVRDAYGHLRADFIIIPSTSALFDRALCETEYPVPFLYAVGNIALLAEDHVTICGSLAPTEEARVIAEKCAAVTARSKRCMMTPLMLGLSSWAISAFLKESSKLIAVSSSFVLKCPNEKIKDQMVDILRHGGLIISPISPLSADIKYHQVVRNRAISALSDRILLVEEKDGGPAWHIFDEAKGDDKVRMISAHMLSIPSFSFAQARKESSLLLTKAGDVKKLFRPRRRSRKKAESDENPSLFQLQ</sequence>
<dbReference type="Proteomes" id="UP000823936">
    <property type="component" value="Unassembled WGS sequence"/>
</dbReference>
<feature type="region of interest" description="Disordered" evidence="1">
    <location>
        <begin position="288"/>
        <end position="309"/>
    </location>
</feature>
<evidence type="ECO:0000259" key="2">
    <source>
        <dbReference type="Pfam" id="PF02481"/>
    </source>
</evidence>
<organism evidence="3 4">
    <name type="scientific">Candidatus Ornithospirochaeta avicola</name>
    <dbReference type="NCBI Taxonomy" id="2840896"/>
    <lineage>
        <taxon>Bacteria</taxon>
        <taxon>Pseudomonadati</taxon>
        <taxon>Spirochaetota</taxon>
        <taxon>Spirochaetia</taxon>
        <taxon>Spirochaetales</taxon>
        <taxon>Spirochaetaceae</taxon>
        <taxon>Spirochaetaceae incertae sedis</taxon>
        <taxon>Candidatus Ornithospirochaeta</taxon>
    </lineage>
</organism>
<dbReference type="Pfam" id="PF02481">
    <property type="entry name" value="DNA_processg_A"/>
    <property type="match status" value="1"/>
</dbReference>
<proteinExistence type="predicted"/>
<reference evidence="3" key="2">
    <citation type="submission" date="2021-04" db="EMBL/GenBank/DDBJ databases">
        <authorList>
            <person name="Gilroy R."/>
        </authorList>
    </citation>
    <scope>NUCLEOTIDE SEQUENCE</scope>
    <source>
        <strain evidence="3">Gambia11-129</strain>
    </source>
</reference>
<dbReference type="EMBL" id="DXHU01000020">
    <property type="protein sequence ID" value="HIV99221.1"/>
    <property type="molecule type" value="Genomic_DNA"/>
</dbReference>
<name>A0A9D1PV71_9SPIO</name>
<evidence type="ECO:0000313" key="4">
    <source>
        <dbReference type="Proteomes" id="UP000823936"/>
    </source>
</evidence>
<feature type="domain" description="Smf/DprA SLOG" evidence="2">
    <location>
        <begin position="85"/>
        <end position="237"/>
    </location>
</feature>
<gene>
    <name evidence="3" type="ORF">IAB12_05555</name>
</gene>
<protein>
    <submittedName>
        <fullName evidence="3">DNA-processing protein DprA</fullName>
    </submittedName>
</protein>
<evidence type="ECO:0000256" key="1">
    <source>
        <dbReference type="SAM" id="MobiDB-lite"/>
    </source>
</evidence>
<comment type="caution">
    <text evidence="3">The sequence shown here is derived from an EMBL/GenBank/DDBJ whole genome shotgun (WGS) entry which is preliminary data.</text>
</comment>
<reference evidence="3" key="1">
    <citation type="journal article" date="2021" name="PeerJ">
        <title>Extensive microbial diversity within the chicken gut microbiome revealed by metagenomics and culture.</title>
        <authorList>
            <person name="Gilroy R."/>
            <person name="Ravi A."/>
            <person name="Getino M."/>
            <person name="Pursley I."/>
            <person name="Horton D.L."/>
            <person name="Alikhan N.F."/>
            <person name="Baker D."/>
            <person name="Gharbi K."/>
            <person name="Hall N."/>
            <person name="Watson M."/>
            <person name="Adriaenssens E.M."/>
            <person name="Foster-Nyarko E."/>
            <person name="Jarju S."/>
            <person name="Secka A."/>
            <person name="Antonio M."/>
            <person name="Oren A."/>
            <person name="Chaudhuri R.R."/>
            <person name="La Ragione R."/>
            <person name="Hildebrand F."/>
            <person name="Pallen M.J."/>
        </authorList>
    </citation>
    <scope>NUCLEOTIDE SEQUENCE</scope>
    <source>
        <strain evidence="3">Gambia11-129</strain>
    </source>
</reference>
<accession>A0A9D1PV71</accession>
<dbReference type="InterPro" id="IPR057666">
    <property type="entry name" value="DrpA_SLOG"/>
</dbReference>
<dbReference type="GO" id="GO:0009294">
    <property type="term" value="P:DNA-mediated transformation"/>
    <property type="evidence" value="ECO:0007669"/>
    <property type="project" value="InterPro"/>
</dbReference>
<evidence type="ECO:0000313" key="3">
    <source>
        <dbReference type="EMBL" id="HIV99221.1"/>
    </source>
</evidence>
<dbReference type="Gene3D" id="3.40.50.450">
    <property type="match status" value="1"/>
</dbReference>